<evidence type="ECO:0000256" key="3">
    <source>
        <dbReference type="ARBA" id="ARBA00022490"/>
    </source>
</evidence>
<evidence type="ECO:0000256" key="4">
    <source>
        <dbReference type="ARBA" id="ARBA00023186"/>
    </source>
</evidence>
<reference evidence="5 6" key="1">
    <citation type="submission" date="2017-09" db="EMBL/GenBank/DDBJ databases">
        <authorList>
            <person name="Ehlers B."/>
            <person name="Leendertz F.H."/>
        </authorList>
    </citation>
    <scope>NUCLEOTIDE SEQUENCE [LARGE SCALE GENOMIC DNA]</scope>
    <source>
        <strain evidence="5 6">DSM 45537</strain>
    </source>
</reference>
<evidence type="ECO:0000313" key="5">
    <source>
        <dbReference type="EMBL" id="SNY87940.1"/>
    </source>
</evidence>
<protein>
    <submittedName>
        <fullName evidence="5">EspG family protein</fullName>
    </submittedName>
</protein>
<dbReference type="Pfam" id="PF14011">
    <property type="entry name" value="ESX-1_EspG"/>
    <property type="match status" value="1"/>
</dbReference>
<name>A0A285LSP2_9NOCA</name>
<evidence type="ECO:0000256" key="2">
    <source>
        <dbReference type="ARBA" id="ARBA00006411"/>
    </source>
</evidence>
<keyword evidence="3" id="KW-0963">Cytoplasm</keyword>
<evidence type="ECO:0000256" key="1">
    <source>
        <dbReference type="ARBA" id="ARBA00004496"/>
    </source>
</evidence>
<sequence length="264" mass="29902">MSRTWKFTDTEFMALWSRSEGTILPRPFTYICEMRTTDEYERALYLVRDRWRGTDDRVLDEISEAVLQPDIALEVRGFDEREYERAEGWIRMLAVRRGDRGYVLKQVTGKTFEHAAGFTVTECEPLALADAVVAELPKVGPGKQGSIELPVPKSEEMVDTSSSGLWDDPYGGSTSMSGERFEKTAAASRGVVRVSQGYSVYGPRGRLTLELKWRDLPDDGRYVIAPDLPPVAQPVDEKKFAIMINKEIAKIVQTIKDERLSLRN</sequence>
<dbReference type="AlphaFoldDB" id="A0A285LSP2"/>
<dbReference type="STRING" id="1379680.GCA_001612615_02952"/>
<proteinExistence type="inferred from homology"/>
<comment type="similarity">
    <text evidence="2">Belongs to the EspG family.</text>
</comment>
<evidence type="ECO:0000313" key="6">
    <source>
        <dbReference type="Proteomes" id="UP000219565"/>
    </source>
</evidence>
<keyword evidence="4" id="KW-0143">Chaperone</keyword>
<dbReference type="InterPro" id="IPR025734">
    <property type="entry name" value="EspG"/>
</dbReference>
<comment type="subcellular location">
    <subcellularLocation>
        <location evidence="1">Cytoplasm</location>
    </subcellularLocation>
</comment>
<accession>A0A285LSP2</accession>
<gene>
    <name evidence="5" type="ORF">SAMN04244553_4900</name>
</gene>
<keyword evidence="6" id="KW-1185">Reference proteome</keyword>
<dbReference type="Proteomes" id="UP000219565">
    <property type="component" value="Unassembled WGS sequence"/>
</dbReference>
<dbReference type="RefSeq" id="WP_097246908.1">
    <property type="nucleotide sequence ID" value="NZ_JAMTCV010000004.1"/>
</dbReference>
<organism evidence="5 6">
    <name type="scientific">Nocardia amikacinitolerans</name>
    <dbReference type="NCBI Taxonomy" id="756689"/>
    <lineage>
        <taxon>Bacteria</taxon>
        <taxon>Bacillati</taxon>
        <taxon>Actinomycetota</taxon>
        <taxon>Actinomycetes</taxon>
        <taxon>Mycobacteriales</taxon>
        <taxon>Nocardiaceae</taxon>
        <taxon>Nocardia</taxon>
    </lineage>
</organism>
<dbReference type="OrthoDB" id="4561431at2"/>
<dbReference type="EMBL" id="OBEG01000005">
    <property type="protein sequence ID" value="SNY87940.1"/>
    <property type="molecule type" value="Genomic_DNA"/>
</dbReference>